<organism evidence="5 6">
    <name type="scientific">Denticeps clupeoides</name>
    <name type="common">denticle herring</name>
    <dbReference type="NCBI Taxonomy" id="299321"/>
    <lineage>
        <taxon>Eukaryota</taxon>
        <taxon>Metazoa</taxon>
        <taxon>Chordata</taxon>
        <taxon>Craniata</taxon>
        <taxon>Vertebrata</taxon>
        <taxon>Euteleostomi</taxon>
        <taxon>Actinopterygii</taxon>
        <taxon>Neopterygii</taxon>
        <taxon>Teleostei</taxon>
        <taxon>Clupei</taxon>
        <taxon>Clupeiformes</taxon>
        <taxon>Denticipitoidei</taxon>
        <taxon>Denticipitidae</taxon>
        <taxon>Denticeps</taxon>
    </lineage>
</organism>
<reference evidence="5" key="3">
    <citation type="submission" date="2025-09" db="UniProtKB">
        <authorList>
            <consortium name="Ensembl"/>
        </authorList>
    </citation>
    <scope>IDENTIFICATION</scope>
</reference>
<dbReference type="FunFam" id="3.40.50.300:FF:000366">
    <property type="entry name" value="GTPase, IMAP family member 2"/>
    <property type="match status" value="1"/>
</dbReference>
<dbReference type="PANTHER" id="PTHR10903:SF188">
    <property type="entry name" value="GTPASE IMAP FAMILY MEMBER 2-LIKE-RELATED"/>
    <property type="match status" value="1"/>
</dbReference>
<keyword evidence="3" id="KW-0342">GTP-binding</keyword>
<dbReference type="AlphaFoldDB" id="A0AAY4B7W3"/>
<dbReference type="GeneTree" id="ENSGT00940000154844"/>
<reference evidence="5" key="2">
    <citation type="submission" date="2025-08" db="UniProtKB">
        <authorList>
            <consortium name="Ensembl"/>
        </authorList>
    </citation>
    <scope>IDENTIFICATION</scope>
</reference>
<dbReference type="PANTHER" id="PTHR10903">
    <property type="entry name" value="GTPASE, IMAP FAMILY MEMBER-RELATED"/>
    <property type="match status" value="1"/>
</dbReference>
<keyword evidence="2" id="KW-0547">Nucleotide-binding</keyword>
<evidence type="ECO:0000313" key="5">
    <source>
        <dbReference type="Ensembl" id="ENSDCDP00010017074.1"/>
    </source>
</evidence>
<dbReference type="Ensembl" id="ENSDCDT00010018102.1">
    <property type="protein sequence ID" value="ENSDCDP00010017074.1"/>
    <property type="gene ID" value="ENSDCDG00010007831.1"/>
</dbReference>
<sequence>YNNGKNSIMTVVLLGQTGSGKSACGNTILGNSVFRSSMSSVPVTKMCEVQDTVISGINLRVIDTPDFFSEECKQPEKHIAECSKLSDIGHTVYLLVLQLGRFTEEEQETIKQIKKAFGDGVTAHTIILFTHKEELRQGKLDKYVMNTDQRLQDIIRQCGYRYHAFSNTVYDPQQVTELIEVIVKLQKDHLDINVVYPNYNEVKHGEKKNSSWCSVM</sequence>
<dbReference type="PROSITE" id="PS51720">
    <property type="entry name" value="G_AIG1"/>
    <property type="match status" value="1"/>
</dbReference>
<dbReference type="InterPro" id="IPR045058">
    <property type="entry name" value="GIMA/IAN/Toc"/>
</dbReference>
<evidence type="ECO:0000259" key="4">
    <source>
        <dbReference type="PROSITE" id="PS51720"/>
    </source>
</evidence>
<dbReference type="GO" id="GO:0005525">
    <property type="term" value="F:GTP binding"/>
    <property type="evidence" value="ECO:0007669"/>
    <property type="project" value="UniProtKB-KW"/>
</dbReference>
<evidence type="ECO:0000256" key="1">
    <source>
        <dbReference type="ARBA" id="ARBA00008535"/>
    </source>
</evidence>
<keyword evidence="6" id="KW-1185">Reference proteome</keyword>
<protein>
    <submittedName>
        <fullName evidence="5">GTPase, IMAP family member 5</fullName>
    </submittedName>
</protein>
<comment type="similarity">
    <text evidence="1">Belongs to the TRAFAC class TrmE-Era-EngA-EngB-Septin-like GTPase superfamily. AIG1/Toc34/Toc159-like paraseptin GTPase family. IAN subfamily.</text>
</comment>
<dbReference type="Gene3D" id="3.40.50.300">
    <property type="entry name" value="P-loop containing nucleotide triphosphate hydrolases"/>
    <property type="match status" value="1"/>
</dbReference>
<dbReference type="Proteomes" id="UP000694580">
    <property type="component" value="Chromosome 6"/>
</dbReference>
<feature type="domain" description="AIG1-type G" evidence="4">
    <location>
        <begin position="6"/>
        <end position="203"/>
    </location>
</feature>
<evidence type="ECO:0000256" key="2">
    <source>
        <dbReference type="ARBA" id="ARBA00022741"/>
    </source>
</evidence>
<dbReference type="Pfam" id="PF04548">
    <property type="entry name" value="AIG1"/>
    <property type="match status" value="1"/>
</dbReference>
<evidence type="ECO:0000256" key="3">
    <source>
        <dbReference type="ARBA" id="ARBA00023134"/>
    </source>
</evidence>
<dbReference type="InterPro" id="IPR027417">
    <property type="entry name" value="P-loop_NTPase"/>
</dbReference>
<proteinExistence type="inferred from homology"/>
<dbReference type="SUPFAM" id="SSF52540">
    <property type="entry name" value="P-loop containing nucleoside triphosphate hydrolases"/>
    <property type="match status" value="1"/>
</dbReference>
<dbReference type="InterPro" id="IPR006703">
    <property type="entry name" value="G_AIG1"/>
</dbReference>
<evidence type="ECO:0000313" key="6">
    <source>
        <dbReference type="Proteomes" id="UP000694580"/>
    </source>
</evidence>
<accession>A0AAY4B7W3</accession>
<reference evidence="5 6" key="1">
    <citation type="submission" date="2020-06" db="EMBL/GenBank/DDBJ databases">
        <authorList>
            <consortium name="Wellcome Sanger Institute Data Sharing"/>
        </authorList>
    </citation>
    <scope>NUCLEOTIDE SEQUENCE [LARGE SCALE GENOMIC DNA]</scope>
</reference>
<name>A0AAY4B7W3_9TELE</name>